<accession>A0A7H0FN12</accession>
<proteinExistence type="predicted"/>
<organism evidence="1 2">
    <name type="scientific">Enterococcus faecalis</name>
    <name type="common">Streptococcus faecalis</name>
    <dbReference type="NCBI Taxonomy" id="1351"/>
    <lineage>
        <taxon>Bacteria</taxon>
        <taxon>Bacillati</taxon>
        <taxon>Bacillota</taxon>
        <taxon>Bacilli</taxon>
        <taxon>Lactobacillales</taxon>
        <taxon>Enterococcaceae</taxon>
        <taxon>Enterococcus</taxon>
    </lineage>
</organism>
<dbReference type="RefSeq" id="WP_010773513.1">
    <property type="nucleotide sequence ID" value="NZ_CP060804.1"/>
</dbReference>
<evidence type="ECO:0000313" key="2">
    <source>
        <dbReference type="Proteomes" id="UP000516122"/>
    </source>
</evidence>
<dbReference type="AlphaFoldDB" id="A0A7H0FN12"/>
<dbReference type="Pfam" id="PF07852">
    <property type="entry name" value="DUF1642"/>
    <property type="match status" value="1"/>
</dbReference>
<dbReference type="Proteomes" id="UP000516122">
    <property type="component" value="Chromosome"/>
</dbReference>
<sequence length="169" mass="19091">MNKQELIGILEGLEGDSFIEKYNEGYDQAVRDCLIAVKQLDEPKKTVLPKKADDFIKEGEGLGSDKVDIIDSAISFARAMPNDEFPLWFKSNRDLFVDALANGYEVEKGPLYHVLLPDKWATNTGYTFLNLAGAIDFTTCKEKVDMLTEQEIKAVDERYWPFAVKVDGE</sequence>
<evidence type="ECO:0000313" key="1">
    <source>
        <dbReference type="EMBL" id="QNP37428.1"/>
    </source>
</evidence>
<protein>
    <submittedName>
        <fullName evidence="1">DUF1642 domain-containing protein</fullName>
    </submittedName>
</protein>
<gene>
    <name evidence="1" type="ORF">H9Q64_13325</name>
</gene>
<reference evidence="1 2" key="1">
    <citation type="submission" date="2020-08" db="EMBL/GenBank/DDBJ databases">
        <title>Enterococcus faecalis SF28073 genome assembly.</title>
        <authorList>
            <person name="Duerkop B.A."/>
            <person name="Johnson C.N."/>
        </authorList>
    </citation>
    <scope>NUCLEOTIDE SEQUENCE [LARGE SCALE GENOMIC DNA]</scope>
    <source>
        <strain evidence="1 2">SF28073</strain>
    </source>
</reference>
<dbReference type="InterPro" id="IPR012865">
    <property type="entry name" value="DUF1642"/>
</dbReference>
<dbReference type="EMBL" id="CP060804">
    <property type="protein sequence ID" value="QNP37428.1"/>
    <property type="molecule type" value="Genomic_DNA"/>
</dbReference>
<name>A0A7H0FN12_ENTFL</name>